<comment type="catalytic activity">
    <reaction evidence="7">
        <text>3-phosphoshikimate + phosphoenolpyruvate = 5-O-(1-carboxyvinyl)-3-phosphoshikimate + phosphate</text>
        <dbReference type="Rhea" id="RHEA:21256"/>
        <dbReference type="ChEBI" id="CHEBI:43474"/>
        <dbReference type="ChEBI" id="CHEBI:57701"/>
        <dbReference type="ChEBI" id="CHEBI:58702"/>
        <dbReference type="ChEBI" id="CHEBI:145989"/>
        <dbReference type="EC" id="2.5.1.19"/>
    </reaction>
    <physiologicalReaction direction="left-to-right" evidence="7">
        <dbReference type="Rhea" id="RHEA:21257"/>
    </physiologicalReaction>
</comment>
<dbReference type="InterPro" id="IPR036968">
    <property type="entry name" value="Enolpyruvate_Tfrase_sf"/>
</dbReference>
<comment type="subunit">
    <text evidence="8">Monomer.</text>
</comment>
<feature type="binding site" evidence="8">
    <location>
        <position position="27"/>
    </location>
    <ligand>
        <name>phosphoenolpyruvate</name>
        <dbReference type="ChEBI" id="CHEBI:58702"/>
    </ligand>
</feature>
<dbReference type="GO" id="GO:0003866">
    <property type="term" value="F:3-phosphoshikimate 1-carboxyvinyltransferase activity"/>
    <property type="evidence" value="ECO:0007669"/>
    <property type="project" value="UniProtKB-UniRule"/>
</dbReference>
<dbReference type="InterPro" id="IPR001986">
    <property type="entry name" value="Enolpyruvate_Tfrase_dom"/>
</dbReference>
<comment type="caution">
    <text evidence="8">Lacks conserved residue(s) required for the propagation of feature annotation.</text>
</comment>
<evidence type="ECO:0000256" key="7">
    <source>
        <dbReference type="ARBA" id="ARBA00044633"/>
    </source>
</evidence>
<keyword evidence="3 8" id="KW-0963">Cytoplasm</keyword>
<feature type="active site" description="Proton acceptor" evidence="8">
    <location>
        <position position="320"/>
    </location>
</feature>
<keyword evidence="4 8" id="KW-0028">Amino-acid biosynthesis</keyword>
<dbReference type="CDD" id="cd01556">
    <property type="entry name" value="EPSP_synthase"/>
    <property type="match status" value="1"/>
</dbReference>
<proteinExistence type="inferred from homology"/>
<evidence type="ECO:0000313" key="10">
    <source>
        <dbReference type="EMBL" id="HJG80698.1"/>
    </source>
</evidence>
<feature type="binding site" evidence="8">
    <location>
        <position position="103"/>
    </location>
    <ligand>
        <name>phosphoenolpyruvate</name>
        <dbReference type="ChEBI" id="CHEBI:58702"/>
    </ligand>
</feature>
<accession>A0A921SPC7</accession>
<dbReference type="InterPro" id="IPR006264">
    <property type="entry name" value="EPSP_synthase"/>
</dbReference>
<evidence type="ECO:0000256" key="3">
    <source>
        <dbReference type="ARBA" id="ARBA00022490"/>
    </source>
</evidence>
<comment type="caution">
    <text evidence="10">The sequence shown here is derived from an EMBL/GenBank/DDBJ whole genome shotgun (WGS) entry which is preliminary data.</text>
</comment>
<dbReference type="PIRSF" id="PIRSF000505">
    <property type="entry name" value="EPSPS"/>
    <property type="match status" value="1"/>
</dbReference>
<sequence length="432" mass="44851">MAGSPSQWRAPAASAPIRAEVAVPGSKSLTNRYLVTAAAADSASIIRNPLVSRDTRLMIEAVRSLGVRVTETDRGDLRVTPLPAPEAAAGSADPLTVDCGLAGTVMRFVPPLAAATGRTVRFDGDETAYTRPMSTLLDALTALGVEVESANGRLPFSVSAPGGVRGGHVSIDASASSQFVSGLLLSGGLFDLGVDVTHTGDALPSRPHIDMTIEVLEDAGVRVDEPEPGHWVVEPGRPRGLDVVVEPDLSNAAPFLGAALVTGGSVTIPHWPVHTTQAGDEFRRIAEAFGGTVDLSRSGLTVTGPATLTPVDLDLSHVGELTPVTAAVAAFADGTSTLRGIGHLRGHETDRLAALTAELTRAGAIVDETADSLTIRQAPHEPSLWGTYHDHRMVMAGAVIALRVPGTVLDDPDTVAKTMPTFVQLWEEAVGA</sequence>
<organism evidence="10 11">
    <name type="scientific">Brevibacterium senegalense</name>
    <dbReference type="NCBI Taxonomy" id="1033736"/>
    <lineage>
        <taxon>Bacteria</taxon>
        <taxon>Bacillati</taxon>
        <taxon>Actinomycetota</taxon>
        <taxon>Actinomycetes</taxon>
        <taxon>Micrococcales</taxon>
        <taxon>Brevibacteriaceae</taxon>
        <taxon>Brevibacterium</taxon>
    </lineage>
</organism>
<dbReference type="EMBL" id="DYUK01000213">
    <property type="protein sequence ID" value="HJG80698.1"/>
    <property type="molecule type" value="Genomic_DNA"/>
</dbReference>
<reference evidence="10" key="2">
    <citation type="submission" date="2021-09" db="EMBL/GenBank/DDBJ databases">
        <authorList>
            <person name="Gilroy R."/>
        </authorList>
    </citation>
    <scope>NUCLEOTIDE SEQUENCE</scope>
    <source>
        <strain evidence="10">ChiGjej5B5-7349</strain>
    </source>
</reference>
<dbReference type="PROSITE" id="PS00104">
    <property type="entry name" value="EPSP_SYNTHASE_1"/>
    <property type="match status" value="1"/>
</dbReference>
<dbReference type="FunFam" id="3.65.10.10:FF:000011">
    <property type="entry name" value="3-phosphoshikimate 1-carboxyvinyltransferase"/>
    <property type="match status" value="1"/>
</dbReference>
<evidence type="ECO:0000259" key="9">
    <source>
        <dbReference type="Pfam" id="PF00275"/>
    </source>
</evidence>
<dbReference type="PANTHER" id="PTHR21090:SF5">
    <property type="entry name" value="PENTAFUNCTIONAL AROM POLYPEPTIDE"/>
    <property type="match status" value="1"/>
</dbReference>
<dbReference type="InterPro" id="IPR023193">
    <property type="entry name" value="EPSP_synthase_CS"/>
</dbReference>
<feature type="binding site" evidence="8">
    <location>
        <position position="131"/>
    </location>
    <ligand>
        <name>phosphoenolpyruvate</name>
        <dbReference type="ChEBI" id="CHEBI:58702"/>
    </ligand>
</feature>
<evidence type="ECO:0000256" key="5">
    <source>
        <dbReference type="ARBA" id="ARBA00022679"/>
    </source>
</evidence>
<dbReference type="GO" id="GO:0005737">
    <property type="term" value="C:cytoplasm"/>
    <property type="evidence" value="ECO:0007669"/>
    <property type="project" value="UniProtKB-SubCell"/>
</dbReference>
<dbReference type="PROSITE" id="PS00885">
    <property type="entry name" value="EPSP_SYNTHASE_2"/>
    <property type="match status" value="1"/>
</dbReference>
<comment type="subcellular location">
    <subcellularLocation>
        <location evidence="8">Cytoplasm</location>
    </subcellularLocation>
</comment>
<comment type="function">
    <text evidence="8">Catalyzes the transfer of the enolpyruvyl moiety of phosphoenolpyruvate (PEP) to the 5-hydroxyl of shikimate-3-phosphate (S3P) to produce enolpyruvyl shikimate-3-phosphate and inorganic phosphate.</text>
</comment>
<feature type="binding site" evidence="8">
    <location>
        <position position="205"/>
    </location>
    <ligand>
        <name>3-phosphoshikimate</name>
        <dbReference type="ChEBI" id="CHEBI:145989"/>
    </ligand>
</feature>
<dbReference type="GO" id="GO:0009423">
    <property type="term" value="P:chorismate biosynthetic process"/>
    <property type="evidence" value="ECO:0007669"/>
    <property type="project" value="UniProtKB-UniRule"/>
</dbReference>
<evidence type="ECO:0000313" key="11">
    <source>
        <dbReference type="Proteomes" id="UP000784435"/>
    </source>
</evidence>
<feature type="domain" description="Enolpyruvate transferase" evidence="9">
    <location>
        <begin position="14"/>
        <end position="424"/>
    </location>
</feature>
<dbReference type="NCBIfam" id="TIGR01356">
    <property type="entry name" value="aroA"/>
    <property type="match status" value="1"/>
</dbReference>
<feature type="binding site" evidence="8">
    <location>
        <position position="347"/>
    </location>
    <ligand>
        <name>3-phosphoshikimate</name>
        <dbReference type="ChEBI" id="CHEBI:145989"/>
    </ligand>
</feature>
<dbReference type="HAMAP" id="MF_00210">
    <property type="entry name" value="EPSP_synth"/>
    <property type="match status" value="1"/>
</dbReference>
<feature type="binding site" evidence="8">
    <location>
        <position position="177"/>
    </location>
    <ligand>
        <name>3-phosphoshikimate</name>
        <dbReference type="ChEBI" id="CHEBI:145989"/>
    </ligand>
</feature>
<feature type="binding site" evidence="8">
    <location>
        <position position="392"/>
    </location>
    <ligand>
        <name>phosphoenolpyruvate</name>
        <dbReference type="ChEBI" id="CHEBI:58702"/>
    </ligand>
</feature>
<feature type="binding site" evidence="8">
    <location>
        <position position="417"/>
    </location>
    <ligand>
        <name>phosphoenolpyruvate</name>
        <dbReference type="ChEBI" id="CHEBI:58702"/>
    </ligand>
</feature>
<evidence type="ECO:0000256" key="6">
    <source>
        <dbReference type="ARBA" id="ARBA00023141"/>
    </source>
</evidence>
<feature type="binding site" evidence="8">
    <location>
        <position position="351"/>
    </location>
    <ligand>
        <name>phosphoenolpyruvate</name>
        <dbReference type="ChEBI" id="CHEBI:58702"/>
    </ligand>
</feature>
<keyword evidence="6 8" id="KW-0057">Aromatic amino acid biosynthesis</keyword>
<reference evidence="10" key="1">
    <citation type="journal article" date="2021" name="PeerJ">
        <title>Extensive microbial diversity within the chicken gut microbiome revealed by metagenomics and culture.</title>
        <authorList>
            <person name="Gilroy R."/>
            <person name="Ravi A."/>
            <person name="Getino M."/>
            <person name="Pursley I."/>
            <person name="Horton D.L."/>
            <person name="Alikhan N.F."/>
            <person name="Baker D."/>
            <person name="Gharbi K."/>
            <person name="Hall N."/>
            <person name="Watson M."/>
            <person name="Adriaenssens E.M."/>
            <person name="Foster-Nyarko E."/>
            <person name="Jarju S."/>
            <person name="Secka A."/>
            <person name="Antonio M."/>
            <person name="Oren A."/>
            <person name="Chaudhuri R.R."/>
            <person name="La Ragione R."/>
            <person name="Hildebrand F."/>
            <person name="Pallen M.J."/>
        </authorList>
    </citation>
    <scope>NUCLEOTIDE SEQUENCE</scope>
    <source>
        <strain evidence="10">ChiGjej5B5-7349</strain>
    </source>
</reference>
<dbReference type="SUPFAM" id="SSF55205">
    <property type="entry name" value="EPT/RTPC-like"/>
    <property type="match status" value="1"/>
</dbReference>
<feature type="binding site" evidence="8">
    <location>
        <position position="28"/>
    </location>
    <ligand>
        <name>3-phosphoshikimate</name>
        <dbReference type="ChEBI" id="CHEBI:145989"/>
    </ligand>
</feature>
<feature type="binding site" evidence="8">
    <location>
        <position position="320"/>
    </location>
    <ligand>
        <name>3-phosphoshikimate</name>
        <dbReference type="ChEBI" id="CHEBI:145989"/>
    </ligand>
</feature>
<feature type="binding site" evidence="8">
    <location>
        <position position="27"/>
    </location>
    <ligand>
        <name>3-phosphoshikimate</name>
        <dbReference type="ChEBI" id="CHEBI:145989"/>
    </ligand>
</feature>
<dbReference type="InterPro" id="IPR013792">
    <property type="entry name" value="RNA3'P_cycl/enolpyr_Trfase_a/b"/>
</dbReference>
<protein>
    <recommendedName>
        <fullName evidence="8">3-phosphoshikimate 1-carboxyvinyltransferase</fullName>
        <ecNumber evidence="8">2.5.1.19</ecNumber>
    </recommendedName>
    <alternativeName>
        <fullName evidence="8">5-enolpyruvylshikimate-3-phosphate synthase</fullName>
        <shortName evidence="8">EPSP synthase</shortName>
        <shortName evidence="8">EPSPS</shortName>
    </alternativeName>
</protein>
<comment type="similarity">
    <text evidence="2 8">Belongs to the EPSP synthase family.</text>
</comment>
<gene>
    <name evidence="8 10" type="primary">aroA</name>
    <name evidence="10" type="ORF">K8V08_09845</name>
</gene>
<evidence type="ECO:0000256" key="4">
    <source>
        <dbReference type="ARBA" id="ARBA00022605"/>
    </source>
</evidence>
<comment type="pathway">
    <text evidence="1 8">Metabolic intermediate biosynthesis; chorismate biosynthesis; chorismate from D-erythrose 4-phosphate and phosphoenolpyruvate: step 6/7.</text>
</comment>
<keyword evidence="5 8" id="KW-0808">Transferase</keyword>
<feature type="binding site" evidence="8">
    <location>
        <position position="178"/>
    </location>
    <ligand>
        <name>3-phosphoshikimate</name>
        <dbReference type="ChEBI" id="CHEBI:145989"/>
    </ligand>
</feature>
<dbReference type="Pfam" id="PF00275">
    <property type="entry name" value="EPSP_synthase"/>
    <property type="match status" value="1"/>
</dbReference>
<name>A0A921SPC7_9MICO</name>
<dbReference type="Gene3D" id="3.65.10.10">
    <property type="entry name" value="Enolpyruvate transferase domain"/>
    <property type="match status" value="2"/>
</dbReference>
<evidence type="ECO:0000256" key="2">
    <source>
        <dbReference type="ARBA" id="ARBA00009948"/>
    </source>
</evidence>
<dbReference type="Proteomes" id="UP000784435">
    <property type="component" value="Unassembled WGS sequence"/>
</dbReference>
<dbReference type="EC" id="2.5.1.19" evidence="8"/>
<dbReference type="PANTHER" id="PTHR21090">
    <property type="entry name" value="AROM/DEHYDROQUINATE SYNTHASE"/>
    <property type="match status" value="1"/>
</dbReference>
<evidence type="ECO:0000256" key="8">
    <source>
        <dbReference type="HAMAP-Rule" id="MF_00210"/>
    </source>
</evidence>
<dbReference type="GO" id="GO:0008652">
    <property type="term" value="P:amino acid biosynthetic process"/>
    <property type="evidence" value="ECO:0007669"/>
    <property type="project" value="UniProtKB-KW"/>
</dbReference>
<dbReference type="FunFam" id="3.65.10.10:FF:000010">
    <property type="entry name" value="3-phosphoshikimate 1-carboxyvinyltransferase"/>
    <property type="match status" value="1"/>
</dbReference>
<dbReference type="GO" id="GO:0009073">
    <property type="term" value="P:aromatic amino acid family biosynthetic process"/>
    <property type="evidence" value="ECO:0007669"/>
    <property type="project" value="UniProtKB-KW"/>
</dbReference>
<dbReference type="AlphaFoldDB" id="A0A921SPC7"/>
<feature type="binding site" evidence="8">
    <location>
        <position position="178"/>
    </location>
    <ligand>
        <name>phosphoenolpyruvate</name>
        <dbReference type="ChEBI" id="CHEBI:58702"/>
    </ligand>
</feature>
<feature type="binding site" evidence="8">
    <location>
        <position position="176"/>
    </location>
    <ligand>
        <name>3-phosphoshikimate</name>
        <dbReference type="ChEBI" id="CHEBI:145989"/>
    </ligand>
</feature>
<feature type="binding site" evidence="8">
    <location>
        <position position="32"/>
    </location>
    <ligand>
        <name>3-phosphoshikimate</name>
        <dbReference type="ChEBI" id="CHEBI:145989"/>
    </ligand>
</feature>
<evidence type="ECO:0000256" key="1">
    <source>
        <dbReference type="ARBA" id="ARBA00004811"/>
    </source>
</evidence>